<comment type="caution">
    <text evidence="1">The sequence shown here is derived from an EMBL/GenBank/DDBJ whole genome shotgun (WGS) entry which is preliminary data.</text>
</comment>
<feature type="non-terminal residue" evidence="1">
    <location>
        <position position="1"/>
    </location>
</feature>
<dbReference type="AlphaFoldDB" id="X1N201"/>
<organism evidence="1">
    <name type="scientific">marine sediment metagenome</name>
    <dbReference type="NCBI Taxonomy" id="412755"/>
    <lineage>
        <taxon>unclassified sequences</taxon>
        <taxon>metagenomes</taxon>
        <taxon>ecological metagenomes</taxon>
    </lineage>
</organism>
<dbReference type="EMBL" id="BARV01010464">
    <property type="protein sequence ID" value="GAI12619.1"/>
    <property type="molecule type" value="Genomic_DNA"/>
</dbReference>
<accession>X1N201</accession>
<evidence type="ECO:0000313" key="1">
    <source>
        <dbReference type="EMBL" id="GAI12619.1"/>
    </source>
</evidence>
<name>X1N201_9ZZZZ</name>
<sequence length="67" mass="7509">KKLEIKYSPSEIGRIAGLLPRTVDGVTAIDKLNLAGILTYEDDGCVHFSSIKASSFYQYLRKLYDLI</sequence>
<proteinExistence type="predicted"/>
<reference evidence="1" key="1">
    <citation type="journal article" date="2014" name="Front. Microbiol.">
        <title>High frequency of phylogenetically diverse reductive dehalogenase-homologous genes in deep subseafloor sedimentary metagenomes.</title>
        <authorList>
            <person name="Kawai M."/>
            <person name="Futagami T."/>
            <person name="Toyoda A."/>
            <person name="Takaki Y."/>
            <person name="Nishi S."/>
            <person name="Hori S."/>
            <person name="Arai W."/>
            <person name="Tsubouchi T."/>
            <person name="Morono Y."/>
            <person name="Uchiyama I."/>
            <person name="Ito T."/>
            <person name="Fujiyama A."/>
            <person name="Inagaki F."/>
            <person name="Takami H."/>
        </authorList>
    </citation>
    <scope>NUCLEOTIDE SEQUENCE</scope>
    <source>
        <strain evidence="1">Expedition CK06-06</strain>
    </source>
</reference>
<gene>
    <name evidence="1" type="ORF">S06H3_20241</name>
</gene>
<protein>
    <submittedName>
        <fullName evidence="1">Uncharacterized protein</fullName>
    </submittedName>
</protein>